<evidence type="ECO:0000256" key="1">
    <source>
        <dbReference type="ARBA" id="ARBA00004141"/>
    </source>
</evidence>
<dbReference type="NCBIfam" id="TIGR00220">
    <property type="entry name" value="mscL"/>
    <property type="match status" value="1"/>
</dbReference>
<reference evidence="10" key="1">
    <citation type="journal article" date="2020" name="mSystems">
        <title>Genome- and Community-Level Interaction Insights into Carbon Utilization and Element Cycling Functions of Hydrothermarchaeota in Hydrothermal Sediment.</title>
        <authorList>
            <person name="Zhou Z."/>
            <person name="Liu Y."/>
            <person name="Xu W."/>
            <person name="Pan J."/>
            <person name="Luo Z.H."/>
            <person name="Li M."/>
        </authorList>
    </citation>
    <scope>NUCLEOTIDE SEQUENCE [LARGE SCALE GENOMIC DNA]</scope>
    <source>
        <strain evidence="10">SpSt-339</strain>
    </source>
</reference>
<dbReference type="HAMAP" id="MF_00115">
    <property type="entry name" value="MscL"/>
    <property type="match status" value="1"/>
</dbReference>
<dbReference type="EMBL" id="DSOK01000454">
    <property type="protein sequence ID" value="HEN17067.1"/>
    <property type="molecule type" value="Genomic_DNA"/>
</dbReference>
<dbReference type="InterPro" id="IPR036019">
    <property type="entry name" value="MscL_channel"/>
</dbReference>
<evidence type="ECO:0000256" key="5">
    <source>
        <dbReference type="ARBA" id="ARBA00022989"/>
    </source>
</evidence>
<dbReference type="GO" id="GO:0005886">
    <property type="term" value="C:plasma membrane"/>
    <property type="evidence" value="ECO:0007669"/>
    <property type="project" value="UniProtKB-SubCell"/>
</dbReference>
<evidence type="ECO:0000256" key="8">
    <source>
        <dbReference type="ARBA" id="ARBA00023303"/>
    </source>
</evidence>
<evidence type="ECO:0000256" key="4">
    <source>
        <dbReference type="ARBA" id="ARBA00022692"/>
    </source>
</evidence>
<dbReference type="GO" id="GO:0008381">
    <property type="term" value="F:mechanosensitive monoatomic ion channel activity"/>
    <property type="evidence" value="ECO:0007669"/>
    <property type="project" value="UniProtKB-UniRule"/>
</dbReference>
<dbReference type="AlphaFoldDB" id="A0A7C2K3B5"/>
<comment type="function">
    <text evidence="9">Channel that opens in response to stretch forces in the membrane lipid bilayer. May participate in the regulation of osmotic pressure changes within the cell.</text>
</comment>
<evidence type="ECO:0000256" key="6">
    <source>
        <dbReference type="ARBA" id="ARBA00023065"/>
    </source>
</evidence>
<keyword evidence="6 9" id="KW-0406">Ion transport</keyword>
<organism evidence="10">
    <name type="scientific">Schlesneria paludicola</name>
    <dbReference type="NCBI Taxonomy" id="360056"/>
    <lineage>
        <taxon>Bacteria</taxon>
        <taxon>Pseudomonadati</taxon>
        <taxon>Planctomycetota</taxon>
        <taxon>Planctomycetia</taxon>
        <taxon>Planctomycetales</taxon>
        <taxon>Planctomycetaceae</taxon>
        <taxon>Schlesneria</taxon>
    </lineage>
</organism>
<evidence type="ECO:0000256" key="2">
    <source>
        <dbReference type="ARBA" id="ARBA00022448"/>
    </source>
</evidence>
<evidence type="ECO:0000256" key="9">
    <source>
        <dbReference type="HAMAP-Rule" id="MF_00115"/>
    </source>
</evidence>
<dbReference type="PANTHER" id="PTHR30266">
    <property type="entry name" value="MECHANOSENSITIVE CHANNEL MSCL"/>
    <property type="match status" value="1"/>
</dbReference>
<evidence type="ECO:0000313" key="10">
    <source>
        <dbReference type="EMBL" id="HEN17067.1"/>
    </source>
</evidence>
<keyword evidence="2 9" id="KW-0813">Transport</keyword>
<comment type="subcellular location">
    <subcellularLocation>
        <location evidence="9">Cell membrane</location>
        <topology evidence="9">Multi-pass membrane protein</topology>
    </subcellularLocation>
    <subcellularLocation>
        <location evidence="1">Membrane</location>
        <topology evidence="1">Multi-pass membrane protein</topology>
    </subcellularLocation>
</comment>
<dbReference type="Pfam" id="PF01741">
    <property type="entry name" value="MscL"/>
    <property type="match status" value="1"/>
</dbReference>
<dbReference type="Gene3D" id="1.10.1200.120">
    <property type="entry name" value="Large-conductance mechanosensitive channel, MscL, domain 1"/>
    <property type="match status" value="1"/>
</dbReference>
<dbReference type="InterPro" id="IPR037673">
    <property type="entry name" value="MSC/AndL"/>
</dbReference>
<keyword evidence="8 9" id="KW-0407">Ion channel</keyword>
<feature type="transmembrane region" description="Helical" evidence="9">
    <location>
        <begin position="92"/>
        <end position="111"/>
    </location>
</feature>
<evidence type="ECO:0000256" key="7">
    <source>
        <dbReference type="ARBA" id="ARBA00023136"/>
    </source>
</evidence>
<gene>
    <name evidence="9 10" type="primary">mscL</name>
    <name evidence="10" type="ORF">ENQ76_16535</name>
</gene>
<comment type="similarity">
    <text evidence="9">Belongs to the MscL family.</text>
</comment>
<proteinExistence type="inferred from homology"/>
<sequence length="147" mass="16212">MRKLLQEFQQFIQRGSVVDLAVGVIMGAAFGKIVNSLVADVLMPPIGWLIGGVDFKELKFSLPEVSIQVPNPEQVGELMTRTLPAVDVKYGLFLQTLFDFLIVAACVFVVVKGMNTLYKKQEQAPAPPPPQEVLLGEIRDLLKKMAD</sequence>
<protein>
    <recommendedName>
        <fullName evidence="9">Large-conductance mechanosensitive channel</fullName>
    </recommendedName>
</protein>
<evidence type="ECO:0000256" key="3">
    <source>
        <dbReference type="ARBA" id="ARBA00022475"/>
    </source>
</evidence>
<keyword evidence="4 9" id="KW-0812">Transmembrane</keyword>
<keyword evidence="7 9" id="KW-0472">Membrane</keyword>
<feature type="transmembrane region" description="Helical" evidence="9">
    <location>
        <begin position="20"/>
        <end position="39"/>
    </location>
</feature>
<name>A0A7C2K3B5_9PLAN</name>
<dbReference type="NCBIfam" id="NF001843">
    <property type="entry name" value="PRK00567.1-4"/>
    <property type="match status" value="1"/>
</dbReference>
<accession>A0A7C2K3B5</accession>
<dbReference type="InterPro" id="IPR001185">
    <property type="entry name" value="MS_channel"/>
</dbReference>
<dbReference type="PANTHER" id="PTHR30266:SF2">
    <property type="entry name" value="LARGE-CONDUCTANCE MECHANOSENSITIVE CHANNEL"/>
    <property type="match status" value="1"/>
</dbReference>
<dbReference type="PRINTS" id="PR01264">
    <property type="entry name" value="MECHCHANNEL"/>
</dbReference>
<dbReference type="SUPFAM" id="SSF81330">
    <property type="entry name" value="Gated mechanosensitive channel"/>
    <property type="match status" value="1"/>
</dbReference>
<comment type="subunit">
    <text evidence="9">Homopentamer.</text>
</comment>
<keyword evidence="3 9" id="KW-1003">Cell membrane</keyword>
<comment type="caution">
    <text evidence="10">The sequence shown here is derived from an EMBL/GenBank/DDBJ whole genome shotgun (WGS) entry which is preliminary data.</text>
</comment>
<keyword evidence="5 9" id="KW-1133">Transmembrane helix</keyword>